<evidence type="ECO:0000313" key="3">
    <source>
        <dbReference type="EMBL" id="CAL4784824.1"/>
    </source>
</evidence>
<dbReference type="PANTHER" id="PTHR15439">
    <property type="entry name" value="RETINOBLASTOMA-BINDING PROTEIN 6"/>
    <property type="match status" value="1"/>
</dbReference>
<reference evidence="2" key="1">
    <citation type="submission" date="2022-10" db="EMBL/GenBank/DDBJ databases">
        <authorList>
            <person name="Chen Y."/>
            <person name="Dougan E. K."/>
            <person name="Chan C."/>
            <person name="Rhodes N."/>
            <person name="Thang M."/>
        </authorList>
    </citation>
    <scope>NUCLEOTIDE SEQUENCE</scope>
</reference>
<feature type="compositionally biased region" description="Acidic residues" evidence="1">
    <location>
        <begin position="1192"/>
        <end position="1216"/>
    </location>
</feature>
<feature type="compositionally biased region" description="Basic and acidic residues" evidence="1">
    <location>
        <begin position="1103"/>
        <end position="1119"/>
    </location>
</feature>
<dbReference type="GO" id="GO:0005634">
    <property type="term" value="C:nucleus"/>
    <property type="evidence" value="ECO:0007669"/>
    <property type="project" value="TreeGrafter"/>
</dbReference>
<proteinExistence type="predicted"/>
<reference evidence="3 4" key="2">
    <citation type="submission" date="2024-05" db="EMBL/GenBank/DDBJ databases">
        <authorList>
            <person name="Chen Y."/>
            <person name="Shah S."/>
            <person name="Dougan E. K."/>
            <person name="Thang M."/>
            <person name="Chan C."/>
        </authorList>
    </citation>
    <scope>NUCLEOTIDE SEQUENCE [LARGE SCALE GENOMIC DNA]</scope>
</reference>
<feature type="region of interest" description="Disordered" evidence="1">
    <location>
        <begin position="181"/>
        <end position="274"/>
    </location>
</feature>
<evidence type="ECO:0000313" key="2">
    <source>
        <dbReference type="EMBL" id="CAI3997512.1"/>
    </source>
</evidence>
<feature type="compositionally biased region" description="Basic and acidic residues" evidence="1">
    <location>
        <begin position="937"/>
        <end position="971"/>
    </location>
</feature>
<name>A0A9P1CUT5_9DINO</name>
<feature type="compositionally biased region" description="Basic and acidic residues" evidence="1">
    <location>
        <begin position="409"/>
        <end position="422"/>
    </location>
</feature>
<dbReference type="GO" id="GO:0006511">
    <property type="term" value="P:ubiquitin-dependent protein catabolic process"/>
    <property type="evidence" value="ECO:0007669"/>
    <property type="project" value="TreeGrafter"/>
</dbReference>
<comment type="caution">
    <text evidence="2">The sequence shown here is derived from an EMBL/GenBank/DDBJ whole genome shotgun (WGS) entry which is preliminary data.</text>
</comment>
<evidence type="ECO:0000256" key="1">
    <source>
        <dbReference type="SAM" id="MobiDB-lite"/>
    </source>
</evidence>
<feature type="region of interest" description="Disordered" evidence="1">
    <location>
        <begin position="345"/>
        <end position="451"/>
    </location>
</feature>
<feature type="compositionally biased region" description="Acidic residues" evidence="1">
    <location>
        <begin position="1233"/>
        <end position="1243"/>
    </location>
</feature>
<dbReference type="Proteomes" id="UP001152797">
    <property type="component" value="Unassembled WGS sequence"/>
</dbReference>
<dbReference type="EMBL" id="CAMXCT020002342">
    <property type="protein sequence ID" value="CAL1150887.1"/>
    <property type="molecule type" value="Genomic_DNA"/>
</dbReference>
<feature type="region of interest" description="Disordered" evidence="1">
    <location>
        <begin position="1182"/>
        <end position="1286"/>
    </location>
</feature>
<sequence length="1990" mass="220348">MIVPLRNPVPWKSVRAPLAFGQLVQGHAPTVLNGPKFKDRLATKWLNEFPGRALEIIRNNRLPPGAALVSVESDVTTPCAKVPSGFFLADSFLKLDSHLNHLMLVPTQDESKTDLAGKEAKRIKRLLGALRHLFRNSPNDSNDAHVAELKSLLRMSPSRGGQENHGDESGEPEPDVAAIVDQEPNENPDDSDYEGDSETSQHSASDESDDDMEPAGHEPHDNEDNASDMSLADAPRVNPGDGDAMADTNQESESSPGSQDEKGAVPDELTPTEKRKLFWAKYAVKRNFHNPMCEGGAPSGKGECDDDDDISLTPTLSPGSPWEPDAYSSRGRAVFTNVKRVDGDAVIPHAKSDDESCDSGSTWVLGQQPRSPSPMAEPEPREAPNPKAEAYTGSGSEDDSYDSSSSEKGVVDEDTFHQELRKASVAAQDRAINSGPSSGSKATMETPQCSKPGFWGFPLVETPPKVSAPHKNKGNKGNKGKKKCTHKVNKKASFKRSGTSKKVAKADEHSVDSLSMAPMSPEPKSTYGAYSLDEIPRDAWPNLSRANRGNHSYTLSDGNGAVVEVLLQKRGFFIKKVKDGFEGPQGHVSWGKFENVQKAWDVVRSRLSSKAHISSPSLAMGKPTSHRVPRRAALVAGAGSKSVPKGLSEPDSVPETVLAVLAALVFSLPGLSWAPTQHAEFFSGKMEVTLAEIQEGRTCAAYDVEYDPHYMNILSPEGYVHAIYQVLRLERGSSMTLAPVCSSWVWVSRGTTKRSAYNVLGDTSVRCVSEGNCMAARCALLCFLALARGIWVVMEQPRGSLLEHHPAMQLLFKLCQFWRKSIKMGDFAAPSQKDTWLYSSQPFIEQIYDFKPATLPQRQSVQLVEKYVDSKGINRVKGSRFLKGSQAYTRQFGRALARLRTRHQSEVKAAAAAFLCKAAGGKQRTGGLVSPALNNEGKGDTKKGDRGDKTGRQKNEKKEKKEKEENKERKSALRRPSGTRDEKGAKVQAIEDKKEPKENVKESKKESKESRKTDKESRKDGKESKKDRREEPAKDGKESKKQRKESNTERKEAKECKKQKTEPNAEAKPLVAENSKTEKTDKREKKDGKKEQEKEKKHKKEKKSKDEEAGKTKKKREPEGDQTGDGPVKKRREGDDEKKEPQKNEAHLDEDLAVVAGAEKSSLQVPDIDELIAQLEAEELVEEEKFEKMLEDSEEEGQDEGEGQEQGEEEEKEIDQEVAVPSTTALALKKLDESDESMDDEAASDPSSHDSSEESSQSSQETVDDETSNDDANTAPAPASSKGDKIDEAAGSAVDIPAQRANSRTNKKEWDTFSREVLNKKKFPVRLSEHLARDKVDLFNLWLAHGKDLHEVALHVERTAETVNRTASGREGMKLRDIEAKYPPEKAKKLATLLRSRGMWYWDPDFPNDEEEIFYYTGKARSVSTENLTKESMTLKGVTSPDETTLAALTGESGPLAAGALPQMDVSQAEGDKNTWETLMEAPVAKRKAKPRTTQEPAVPVEPKTLHEQAKDAASEALTQAAIARKLSLSLKGVEYSGELTNQLMDCSKKLERLYELLQGITADDTDEQKIKKYLHATTVQIQWLEKAKVAGQALTRGLNAKPRPKNKAKAKAAPEKGSAEPAKSLYREKTKTKAVKPLECTCKRSSNRDGQPVDAVAAFASLGSFGTCASNQERDMHRWLRNLHGTNLDMYYTPFELEVRDETDTKTMLIPTLLPHEILHAVAAAGQEQVFDIKFPSVILAYESMKSYEDTWRSEFDPKSYRYKMRGTVSEIVLQLLPAARGAYFAARYDAKARVEISVRKLQFTAKNTGLGTNSEYPELGSAWKAAHVKVLLGYMACKAVQFASETGEHQLQGGALCIWALTHAINLMDGNDIILSQDVASEINDHLHQHLLHWQGMSQNCASRGVLRWKLRPKHHSLEEIGVFVEKTQVNPRFTACFQDESFLGHLKRIGAKCHETTMLTRAFQRLILLLSQRWKETRERAKHAERS</sequence>
<accession>A0A9P1CUT5</accession>
<feature type="region of interest" description="Disordered" evidence="1">
    <location>
        <begin position="463"/>
        <end position="522"/>
    </location>
</feature>
<dbReference type="EMBL" id="CAMXCT010002342">
    <property type="protein sequence ID" value="CAI3997512.1"/>
    <property type="molecule type" value="Genomic_DNA"/>
</dbReference>
<dbReference type="InterPro" id="IPR033489">
    <property type="entry name" value="RBBP6"/>
</dbReference>
<feature type="compositionally biased region" description="Acidic residues" evidence="1">
    <location>
        <begin position="183"/>
        <end position="197"/>
    </location>
</feature>
<dbReference type="EMBL" id="CAMXCT030002342">
    <property type="protein sequence ID" value="CAL4784824.1"/>
    <property type="molecule type" value="Genomic_DNA"/>
</dbReference>
<protein>
    <submittedName>
        <fullName evidence="2">Uncharacterized protein</fullName>
    </submittedName>
</protein>
<feature type="compositionally biased region" description="Basic and acidic residues" evidence="1">
    <location>
        <begin position="978"/>
        <end position="1065"/>
    </location>
</feature>
<feature type="compositionally biased region" description="Basic residues" evidence="1">
    <location>
        <begin position="468"/>
        <end position="503"/>
    </location>
</feature>
<feature type="compositionally biased region" description="Basic and acidic residues" evidence="1">
    <location>
        <begin position="1132"/>
        <end position="1150"/>
    </location>
</feature>
<feature type="region of interest" description="Disordered" evidence="1">
    <location>
        <begin position="922"/>
        <end position="1153"/>
    </location>
</feature>
<gene>
    <name evidence="2" type="ORF">C1SCF055_LOCUS23887</name>
</gene>
<feature type="compositionally biased region" description="Polar residues" evidence="1">
    <location>
        <begin position="247"/>
        <end position="258"/>
    </location>
</feature>
<feature type="compositionally biased region" description="Polar residues" evidence="1">
    <location>
        <begin position="434"/>
        <end position="449"/>
    </location>
</feature>
<feature type="compositionally biased region" description="Basic and acidic residues" evidence="1">
    <location>
        <begin position="259"/>
        <end position="274"/>
    </location>
</feature>
<keyword evidence="4" id="KW-1185">Reference proteome</keyword>
<dbReference type="GO" id="GO:0061630">
    <property type="term" value="F:ubiquitin protein ligase activity"/>
    <property type="evidence" value="ECO:0007669"/>
    <property type="project" value="InterPro"/>
</dbReference>
<evidence type="ECO:0000313" key="4">
    <source>
        <dbReference type="Proteomes" id="UP001152797"/>
    </source>
</evidence>
<feature type="compositionally biased region" description="Basic and acidic residues" evidence="1">
    <location>
        <begin position="1075"/>
        <end position="1095"/>
    </location>
</feature>
<dbReference type="GO" id="GO:0006397">
    <property type="term" value="P:mRNA processing"/>
    <property type="evidence" value="ECO:0007669"/>
    <property type="project" value="InterPro"/>
</dbReference>
<feature type="region of interest" description="Disordered" evidence="1">
    <location>
        <begin position="289"/>
        <end position="328"/>
    </location>
</feature>
<feature type="compositionally biased region" description="Polar residues" evidence="1">
    <location>
        <begin position="358"/>
        <end position="370"/>
    </location>
</feature>
<feature type="region of interest" description="Disordered" evidence="1">
    <location>
        <begin position="1599"/>
        <end position="1623"/>
    </location>
</feature>
<organism evidence="2">
    <name type="scientific">Cladocopium goreaui</name>
    <dbReference type="NCBI Taxonomy" id="2562237"/>
    <lineage>
        <taxon>Eukaryota</taxon>
        <taxon>Sar</taxon>
        <taxon>Alveolata</taxon>
        <taxon>Dinophyceae</taxon>
        <taxon>Suessiales</taxon>
        <taxon>Symbiodiniaceae</taxon>
        <taxon>Cladocopium</taxon>
    </lineage>
</organism>
<dbReference type="PANTHER" id="PTHR15439:SF0">
    <property type="entry name" value="CELL DIVISION CYCLE AND APOPTOSIS REGULATOR PROTEIN 1-RELATED"/>
    <property type="match status" value="1"/>
</dbReference>
<dbReference type="GO" id="GO:0016567">
    <property type="term" value="P:protein ubiquitination"/>
    <property type="evidence" value="ECO:0007669"/>
    <property type="project" value="InterPro"/>
</dbReference>
<feature type="compositionally biased region" description="Basic and acidic residues" evidence="1">
    <location>
        <begin position="214"/>
        <end position="223"/>
    </location>
</feature>